<dbReference type="Pfam" id="PF01979">
    <property type="entry name" value="Amidohydro_1"/>
    <property type="match status" value="1"/>
</dbReference>
<dbReference type="AlphaFoldDB" id="A0A1V3IAA2"/>
<dbReference type="OrthoDB" id="9776488at2"/>
<dbReference type="GO" id="GO:0008448">
    <property type="term" value="F:N-acetylglucosamine-6-phosphate deacetylase activity"/>
    <property type="evidence" value="ECO:0007669"/>
    <property type="project" value="InterPro"/>
</dbReference>
<keyword evidence="3 5" id="KW-0378">Hydrolase</keyword>
<evidence type="ECO:0000256" key="6">
    <source>
        <dbReference type="PIRSR" id="PIRSR038994-1"/>
    </source>
</evidence>
<protein>
    <submittedName>
        <fullName evidence="10">N-acetylglucosamine-6-phosphate deacetylase</fullName>
    </submittedName>
</protein>
<feature type="binding site" evidence="7">
    <location>
        <position position="140"/>
    </location>
    <ligand>
        <name>substrate</name>
    </ligand>
</feature>
<dbReference type="InterPro" id="IPR006680">
    <property type="entry name" value="Amidohydro-rel"/>
</dbReference>
<sequence length="384" mass="41749">MKYALVNSVIYTKYEVLHDFAVVINGEFIEAVIPQNELEAGIKTIDLRGNNLTAGFIDLQLNGCDGVMFNDQTTVETLEIMQATNLKSGCTSFLPTFITAPDEGIKRAVNTMREYLTLHKNQALGLHIEGPYISVEKKGVHRSEYIREISPEMKDFLCENGDVITKITIAAENPTSQYIPDFVKSGIIVSIGHSNADYETAKAAFRKGATFATHLHNAMSPISSGRAMGVVGAVLDSDIYTGIIIDGVHVNYGNVRLDKKIKGDKLCIVTDSIAAAGAGPELETFTFEGKTIYVREGRCYDANGTIAGASITMMESIKNAVEYVEIPLAEAIRMSNLYPARAIGVDDRLGSVEKGKVANLAVFTSNYEVIGTVLNGEWKPNLSS</sequence>
<dbReference type="InterPro" id="IPR011059">
    <property type="entry name" value="Metal-dep_hydrolase_composite"/>
</dbReference>
<comment type="cofactor">
    <cofactor evidence="8">
        <name>a divalent metal cation</name>
        <dbReference type="ChEBI" id="CHEBI:60240"/>
    </cofactor>
    <text evidence="8">Binds 1 divalent metal cation per subunit.</text>
</comment>
<dbReference type="RefSeq" id="WP_077426865.1">
    <property type="nucleotide sequence ID" value="NZ_MLHH01000008.1"/>
</dbReference>
<dbReference type="STRING" id="1908258.BKK48_03910"/>
<feature type="binding site" evidence="7">
    <location>
        <begin position="306"/>
        <end position="308"/>
    </location>
    <ligand>
        <name>substrate</name>
    </ligand>
</feature>
<dbReference type="PIRSF" id="PIRSF038994">
    <property type="entry name" value="NagA"/>
    <property type="match status" value="1"/>
</dbReference>
<feature type="binding site" evidence="8">
    <location>
        <position position="129"/>
    </location>
    <ligand>
        <name>Zn(2+)</name>
        <dbReference type="ChEBI" id="CHEBI:29105"/>
    </ligand>
</feature>
<feature type="binding site" evidence="8">
    <location>
        <position position="193"/>
    </location>
    <ligand>
        <name>Zn(2+)</name>
        <dbReference type="ChEBI" id="CHEBI:29105"/>
    </ligand>
</feature>
<dbReference type="SUPFAM" id="SSF51556">
    <property type="entry name" value="Metallo-dependent hydrolases"/>
    <property type="match status" value="1"/>
</dbReference>
<feature type="binding site" evidence="7">
    <location>
        <position position="226"/>
    </location>
    <ligand>
        <name>substrate</name>
    </ligand>
</feature>
<dbReference type="EMBL" id="MLHH01000008">
    <property type="protein sequence ID" value="OOF36969.1"/>
    <property type="molecule type" value="Genomic_DNA"/>
</dbReference>
<reference evidence="10 11" key="1">
    <citation type="submission" date="2016-10" db="EMBL/GenBank/DDBJ databases">
        <title>Rodentibacter gen. nov. and new species.</title>
        <authorList>
            <person name="Christensen H."/>
        </authorList>
    </citation>
    <scope>NUCLEOTIDE SEQUENCE [LARGE SCALE GENOMIC DNA]</scope>
    <source>
        <strain evidence="10 11">Ac69</strain>
    </source>
</reference>
<evidence type="ECO:0000313" key="11">
    <source>
        <dbReference type="Proteomes" id="UP000189437"/>
    </source>
</evidence>
<evidence type="ECO:0000256" key="1">
    <source>
        <dbReference type="ARBA" id="ARBA00010716"/>
    </source>
</evidence>
<organism evidence="10 11">
    <name type="scientific">Rodentibacter heidelbergensis</name>
    <dbReference type="NCBI Taxonomy" id="1908258"/>
    <lineage>
        <taxon>Bacteria</taxon>
        <taxon>Pseudomonadati</taxon>
        <taxon>Pseudomonadota</taxon>
        <taxon>Gammaproteobacteria</taxon>
        <taxon>Pasteurellales</taxon>
        <taxon>Pasteurellaceae</taxon>
        <taxon>Rodentibacter</taxon>
    </lineage>
</organism>
<dbReference type="PANTHER" id="PTHR11113:SF14">
    <property type="entry name" value="N-ACETYLGLUCOSAMINE-6-PHOSPHATE DEACETYLASE"/>
    <property type="match status" value="1"/>
</dbReference>
<comment type="caution">
    <text evidence="10">The sequence shown here is derived from an EMBL/GenBank/DDBJ whole genome shotgun (WGS) entry which is preliminary data.</text>
</comment>
<feature type="binding site" evidence="7">
    <location>
        <position position="249"/>
    </location>
    <ligand>
        <name>substrate</name>
    </ligand>
</feature>
<dbReference type="Gene3D" id="3.20.20.140">
    <property type="entry name" value="Metal-dependent hydrolases"/>
    <property type="match status" value="1"/>
</dbReference>
<dbReference type="PANTHER" id="PTHR11113">
    <property type="entry name" value="N-ACETYLGLUCOSAMINE-6-PHOSPHATE DEACETYLASE"/>
    <property type="match status" value="1"/>
</dbReference>
<dbReference type="NCBIfam" id="NF008371">
    <property type="entry name" value="PRK11170.1"/>
    <property type="match status" value="1"/>
</dbReference>
<dbReference type="Proteomes" id="UP000189437">
    <property type="component" value="Unassembled WGS sequence"/>
</dbReference>
<dbReference type="SUPFAM" id="SSF51338">
    <property type="entry name" value="Composite domain of metallo-dependent hydrolases"/>
    <property type="match status" value="1"/>
</dbReference>
<dbReference type="GO" id="GO:0046872">
    <property type="term" value="F:metal ion binding"/>
    <property type="evidence" value="ECO:0007669"/>
    <property type="project" value="UniProtKB-KW"/>
</dbReference>
<keyword evidence="2 8" id="KW-0479">Metal-binding</keyword>
<feature type="binding site" evidence="7">
    <location>
        <begin position="217"/>
        <end position="218"/>
    </location>
    <ligand>
        <name>substrate</name>
    </ligand>
</feature>
<gene>
    <name evidence="10" type="ORF">BKK48_03910</name>
</gene>
<dbReference type="GO" id="GO:0006046">
    <property type="term" value="P:N-acetylglucosamine catabolic process"/>
    <property type="evidence" value="ECO:0007669"/>
    <property type="project" value="TreeGrafter"/>
</dbReference>
<dbReference type="FunFam" id="3.20.20.140:FF:000004">
    <property type="entry name" value="N-acetylglucosamine-6-phosphate deacetylase"/>
    <property type="match status" value="1"/>
</dbReference>
<dbReference type="InterPro" id="IPR032466">
    <property type="entry name" value="Metal_Hydrolase"/>
</dbReference>
<accession>A0A1V3IAA2</accession>
<evidence type="ECO:0000313" key="10">
    <source>
        <dbReference type="EMBL" id="OOF36969.1"/>
    </source>
</evidence>
<evidence type="ECO:0000259" key="9">
    <source>
        <dbReference type="Pfam" id="PF01979"/>
    </source>
</evidence>
<evidence type="ECO:0000256" key="5">
    <source>
        <dbReference type="PIRNR" id="PIRNR038994"/>
    </source>
</evidence>
<dbReference type="Gene3D" id="2.30.40.10">
    <property type="entry name" value="Urease, subunit C, domain 1"/>
    <property type="match status" value="1"/>
</dbReference>
<feature type="active site" description="Proton donor/acceptor" evidence="6">
    <location>
        <position position="271"/>
    </location>
</feature>
<comment type="similarity">
    <text evidence="1 5">Belongs to the metallo-dependent hydrolases superfamily. NagA family.</text>
</comment>
<evidence type="ECO:0000256" key="4">
    <source>
        <dbReference type="ARBA" id="ARBA00023277"/>
    </source>
</evidence>
<dbReference type="CDD" id="cd00854">
    <property type="entry name" value="NagA"/>
    <property type="match status" value="1"/>
</dbReference>
<evidence type="ECO:0000256" key="2">
    <source>
        <dbReference type="ARBA" id="ARBA00022723"/>
    </source>
</evidence>
<dbReference type="InterPro" id="IPR003764">
    <property type="entry name" value="GlcNAc_6-P_deAcase"/>
</dbReference>
<keyword evidence="11" id="KW-1185">Reference proteome</keyword>
<evidence type="ECO:0000256" key="3">
    <source>
        <dbReference type="ARBA" id="ARBA00022801"/>
    </source>
</evidence>
<evidence type="ECO:0000256" key="7">
    <source>
        <dbReference type="PIRSR" id="PIRSR038994-2"/>
    </source>
</evidence>
<keyword evidence="4 5" id="KW-0119">Carbohydrate metabolism</keyword>
<feature type="domain" description="Amidohydrolase-related" evidence="9">
    <location>
        <begin position="52"/>
        <end position="378"/>
    </location>
</feature>
<dbReference type="NCBIfam" id="TIGR00221">
    <property type="entry name" value="nagA"/>
    <property type="match status" value="1"/>
</dbReference>
<proteinExistence type="inferred from homology"/>
<evidence type="ECO:0000256" key="8">
    <source>
        <dbReference type="PIRSR" id="PIRSR038994-3"/>
    </source>
</evidence>
<name>A0A1V3IAA2_9PAST</name>
<feature type="binding site" evidence="8">
    <location>
        <position position="214"/>
    </location>
    <ligand>
        <name>Zn(2+)</name>
        <dbReference type="ChEBI" id="CHEBI:29105"/>
    </ligand>
</feature>